<dbReference type="RefSeq" id="WP_118941957.1">
    <property type="nucleotide sequence ID" value="NZ_CP032125.1"/>
</dbReference>
<reference evidence="5 6" key="1">
    <citation type="submission" date="2018-09" db="EMBL/GenBank/DDBJ databases">
        <title>Profundibacter amoris BAR1 gen. nov., sp. nov., a new member of the Roseobacter clade isolated at Lokis Castle Vent Field on the Arctic Mid-Oceanic Ridge.</title>
        <authorList>
            <person name="Le Moine Bauer S."/>
            <person name="Sjoeberg A.G."/>
            <person name="L'Haridon S."/>
            <person name="Stokke R."/>
            <person name="Roalkvam I."/>
            <person name="Steen I.H."/>
            <person name="Dahle H."/>
        </authorList>
    </citation>
    <scope>NUCLEOTIDE SEQUENCE [LARGE SCALE GENOMIC DNA]</scope>
    <source>
        <strain evidence="5 6">BAR1</strain>
    </source>
</reference>
<keyword evidence="2" id="KW-0560">Oxidoreductase</keyword>
<evidence type="ECO:0000313" key="6">
    <source>
        <dbReference type="Proteomes" id="UP000261704"/>
    </source>
</evidence>
<comment type="cofactor">
    <cofactor evidence="1">
        <name>Fe(2+)</name>
        <dbReference type="ChEBI" id="CHEBI:29033"/>
    </cofactor>
</comment>
<proteinExistence type="predicted"/>
<keyword evidence="5" id="KW-0223">Dioxygenase</keyword>
<protein>
    <submittedName>
        <fullName evidence="5">Taurine catabolism dioxygenase TauD</fullName>
    </submittedName>
</protein>
<dbReference type="KEGG" id="pamo:BAR1_04750"/>
<dbReference type="InterPro" id="IPR003819">
    <property type="entry name" value="TauD/TfdA-like"/>
</dbReference>
<dbReference type="Pfam" id="PF02668">
    <property type="entry name" value="TauD"/>
    <property type="match status" value="1"/>
</dbReference>
<gene>
    <name evidence="5" type="ORF">BAR1_04750</name>
</gene>
<evidence type="ECO:0000259" key="4">
    <source>
        <dbReference type="Pfam" id="PF02668"/>
    </source>
</evidence>
<dbReference type="GO" id="GO:0017000">
    <property type="term" value="P:antibiotic biosynthetic process"/>
    <property type="evidence" value="ECO:0007669"/>
    <property type="project" value="UniProtKB-KW"/>
</dbReference>
<dbReference type="EMBL" id="CP032125">
    <property type="protein sequence ID" value="AXX97300.1"/>
    <property type="molecule type" value="Genomic_DNA"/>
</dbReference>
<dbReference type="SUPFAM" id="SSF51197">
    <property type="entry name" value="Clavaminate synthase-like"/>
    <property type="match status" value="1"/>
</dbReference>
<name>A0A347UEM2_9RHOB</name>
<keyword evidence="3" id="KW-0045">Antibiotic biosynthesis</keyword>
<dbReference type="AlphaFoldDB" id="A0A347UEM2"/>
<keyword evidence="6" id="KW-1185">Reference proteome</keyword>
<evidence type="ECO:0000313" key="5">
    <source>
        <dbReference type="EMBL" id="AXX97300.1"/>
    </source>
</evidence>
<organism evidence="5 6">
    <name type="scientific">Profundibacter amoris</name>
    <dbReference type="NCBI Taxonomy" id="2171755"/>
    <lineage>
        <taxon>Bacteria</taxon>
        <taxon>Pseudomonadati</taxon>
        <taxon>Pseudomonadota</taxon>
        <taxon>Alphaproteobacteria</taxon>
        <taxon>Rhodobacterales</taxon>
        <taxon>Paracoccaceae</taxon>
        <taxon>Profundibacter</taxon>
    </lineage>
</organism>
<dbReference type="PANTHER" id="PTHR10696:SF56">
    <property type="entry name" value="TAUD_TFDA-LIKE DOMAIN-CONTAINING PROTEIN"/>
    <property type="match status" value="1"/>
</dbReference>
<evidence type="ECO:0000256" key="3">
    <source>
        <dbReference type="ARBA" id="ARBA00023194"/>
    </source>
</evidence>
<accession>A0A347UEM2</accession>
<dbReference type="InterPro" id="IPR050411">
    <property type="entry name" value="AlphaKG_dependent_hydroxylases"/>
</dbReference>
<feature type="domain" description="TauD/TfdA-like" evidence="4">
    <location>
        <begin position="42"/>
        <end position="298"/>
    </location>
</feature>
<dbReference type="Gene3D" id="3.60.130.10">
    <property type="entry name" value="Clavaminate synthase-like"/>
    <property type="match status" value="1"/>
</dbReference>
<evidence type="ECO:0000256" key="2">
    <source>
        <dbReference type="ARBA" id="ARBA00023002"/>
    </source>
</evidence>
<evidence type="ECO:0000256" key="1">
    <source>
        <dbReference type="ARBA" id="ARBA00001954"/>
    </source>
</evidence>
<sequence>MNDSRASYPNGNPFVLEDDIAYQAWRTDKLQQTSELLEKSDPVEIGDLAAITPAEQDELFRRCEISNAVFYRDMQKTAAPEEASKKMRLFAEKLGLRIAEKHRSAGKDGIVSLQVSDSPGQKGYIPYSTKPMNWHTDGYYNAPDEKIRAMVLHCVRAAQDGGVNQVFDPEISYIRLRDENPDYIAALSHPRAMTIPENREPNGNVRPASIGPVFEVNSDTGHLEMRYTARTRSIEWRDDSATRAAVDFLNSVMNSDDPYIQTIKMQDGDGLLCNNSLHNRTGFDANSEKPSARLLMRVRFHNRVTGRN</sequence>
<dbReference type="PANTHER" id="PTHR10696">
    <property type="entry name" value="GAMMA-BUTYROBETAINE HYDROXYLASE-RELATED"/>
    <property type="match status" value="1"/>
</dbReference>
<dbReference type="OrthoDB" id="979809at2"/>
<dbReference type="GO" id="GO:0016706">
    <property type="term" value="F:2-oxoglutarate-dependent dioxygenase activity"/>
    <property type="evidence" value="ECO:0007669"/>
    <property type="project" value="UniProtKB-ARBA"/>
</dbReference>
<dbReference type="Proteomes" id="UP000261704">
    <property type="component" value="Chromosome"/>
</dbReference>
<dbReference type="InterPro" id="IPR042098">
    <property type="entry name" value="TauD-like_sf"/>
</dbReference>